<dbReference type="EMBL" id="JAFBEB010000006">
    <property type="protein sequence ID" value="MBM7590507.1"/>
    <property type="molecule type" value="Genomic_DNA"/>
</dbReference>
<comment type="caution">
    <text evidence="5">The sequence shown here is derived from an EMBL/GenBank/DDBJ whole genome shotgun (WGS) entry which is preliminary data.</text>
</comment>
<evidence type="ECO:0000313" key="6">
    <source>
        <dbReference type="Proteomes" id="UP000717624"/>
    </source>
</evidence>
<dbReference type="InterPro" id="IPR036388">
    <property type="entry name" value="WH-like_DNA-bd_sf"/>
</dbReference>
<dbReference type="SUPFAM" id="SSF55781">
    <property type="entry name" value="GAF domain-like"/>
    <property type="match status" value="1"/>
</dbReference>
<dbReference type="AlphaFoldDB" id="A0A939BSA5"/>
<reference evidence="5" key="1">
    <citation type="submission" date="2021-01" db="EMBL/GenBank/DDBJ databases">
        <title>Genomic Encyclopedia of Type Strains, Phase IV (KMG-IV): sequencing the most valuable type-strain genomes for metagenomic binning, comparative biology and taxonomic classification.</title>
        <authorList>
            <person name="Goeker M."/>
        </authorList>
    </citation>
    <scope>NUCLEOTIDE SEQUENCE</scope>
    <source>
        <strain evidence="5">DSM 25523</strain>
    </source>
</reference>
<dbReference type="GO" id="GO:0006355">
    <property type="term" value="P:regulation of DNA-templated transcription"/>
    <property type="evidence" value="ECO:0007669"/>
    <property type="project" value="InterPro"/>
</dbReference>
<dbReference type="PANTHER" id="PTHR44688">
    <property type="entry name" value="DNA-BINDING TRANSCRIPTIONAL ACTIVATOR DEVR_DOSR"/>
    <property type="match status" value="1"/>
</dbReference>
<dbReference type="CDD" id="cd06170">
    <property type="entry name" value="LuxR_C_like"/>
    <property type="match status" value="1"/>
</dbReference>
<protein>
    <submittedName>
        <fullName evidence="5">DNA-binding NarL/FixJ family response regulator</fullName>
    </submittedName>
</protein>
<evidence type="ECO:0000259" key="4">
    <source>
        <dbReference type="PROSITE" id="PS50043"/>
    </source>
</evidence>
<evidence type="ECO:0000256" key="2">
    <source>
        <dbReference type="ARBA" id="ARBA00023125"/>
    </source>
</evidence>
<evidence type="ECO:0000256" key="1">
    <source>
        <dbReference type="ARBA" id="ARBA00023015"/>
    </source>
</evidence>
<dbReference type="SMART" id="SM00421">
    <property type="entry name" value="HTH_LUXR"/>
    <property type="match status" value="1"/>
</dbReference>
<keyword evidence="3" id="KW-0804">Transcription</keyword>
<keyword evidence="6" id="KW-1185">Reference proteome</keyword>
<gene>
    <name evidence="5" type="ORF">JOD01_002111</name>
</gene>
<sequence>MTSPYTIQQHIGKIENSPSHEDLLYNILAVYMELFPVSNSLLFRFSPLGYLGEGIISLTASGLVCIGDIRDDIRTLPIIFSAILERKAKYCSAIDSFRQTSSKYVLSSSINSLIVVPICSESFVSGYIISTEVPKNAAFDERLVNALTHYGQLVGKALEKTKGAMDSQHLSKRELEVMKKVAWGESTKEMAQSMHLSEVTVKQYVNSAIKKLNAKNRSHAVAELFRKGILH</sequence>
<evidence type="ECO:0000256" key="3">
    <source>
        <dbReference type="ARBA" id="ARBA00023163"/>
    </source>
</evidence>
<dbReference type="PROSITE" id="PS50043">
    <property type="entry name" value="HTH_LUXR_2"/>
    <property type="match status" value="1"/>
</dbReference>
<dbReference type="Proteomes" id="UP000717624">
    <property type="component" value="Unassembled WGS sequence"/>
</dbReference>
<organism evidence="5 6">
    <name type="scientific">Brevibacillus fulvus</name>
    <dbReference type="NCBI Taxonomy" id="1125967"/>
    <lineage>
        <taxon>Bacteria</taxon>
        <taxon>Bacillati</taxon>
        <taxon>Bacillota</taxon>
        <taxon>Bacilli</taxon>
        <taxon>Bacillales</taxon>
        <taxon>Paenibacillaceae</taxon>
        <taxon>Brevibacillus</taxon>
    </lineage>
</organism>
<dbReference type="PRINTS" id="PR00038">
    <property type="entry name" value="HTHLUXR"/>
</dbReference>
<accession>A0A939BSA5</accession>
<evidence type="ECO:0000313" key="5">
    <source>
        <dbReference type="EMBL" id="MBM7590507.1"/>
    </source>
</evidence>
<feature type="domain" description="HTH luxR-type" evidence="4">
    <location>
        <begin position="163"/>
        <end position="228"/>
    </location>
</feature>
<dbReference type="InterPro" id="IPR016032">
    <property type="entry name" value="Sig_transdc_resp-reg_C-effctor"/>
</dbReference>
<keyword evidence="2 5" id="KW-0238">DNA-binding</keyword>
<proteinExistence type="predicted"/>
<dbReference type="GO" id="GO:0003677">
    <property type="term" value="F:DNA binding"/>
    <property type="evidence" value="ECO:0007669"/>
    <property type="project" value="UniProtKB-KW"/>
</dbReference>
<name>A0A939BSA5_9BACL</name>
<dbReference type="RefSeq" id="WP_204518253.1">
    <property type="nucleotide sequence ID" value="NZ_BAABIN010000002.1"/>
</dbReference>
<dbReference type="InterPro" id="IPR000792">
    <property type="entry name" value="Tscrpt_reg_LuxR_C"/>
</dbReference>
<dbReference type="Gene3D" id="1.10.10.10">
    <property type="entry name" value="Winged helix-like DNA-binding domain superfamily/Winged helix DNA-binding domain"/>
    <property type="match status" value="1"/>
</dbReference>
<dbReference type="Pfam" id="PF00196">
    <property type="entry name" value="GerE"/>
    <property type="match status" value="1"/>
</dbReference>
<dbReference type="SUPFAM" id="SSF46894">
    <property type="entry name" value="C-terminal effector domain of the bipartite response regulators"/>
    <property type="match status" value="1"/>
</dbReference>
<dbReference type="PANTHER" id="PTHR44688:SF16">
    <property type="entry name" value="DNA-BINDING TRANSCRIPTIONAL ACTIVATOR DEVR_DOSR"/>
    <property type="match status" value="1"/>
</dbReference>
<keyword evidence="1" id="KW-0805">Transcription regulation</keyword>